<dbReference type="AlphaFoldDB" id="A0A6G7PXC5"/>
<dbReference type="InterPro" id="IPR004155">
    <property type="entry name" value="PBS_lyase_HEAT"/>
</dbReference>
<evidence type="ECO:0000313" key="1">
    <source>
        <dbReference type="EMBL" id="QIJ72171.1"/>
    </source>
</evidence>
<dbReference type="SUPFAM" id="SSF48371">
    <property type="entry name" value="ARM repeat"/>
    <property type="match status" value="1"/>
</dbReference>
<gene>
    <name evidence="1" type="ORF">G4V39_07770</name>
</gene>
<dbReference type="InterPro" id="IPR054701">
    <property type="entry name" value="DVU0298-like"/>
</dbReference>
<dbReference type="EMBL" id="CP048877">
    <property type="protein sequence ID" value="QIJ72171.1"/>
    <property type="molecule type" value="Genomic_DNA"/>
</dbReference>
<dbReference type="Pfam" id="PF13646">
    <property type="entry name" value="HEAT_2"/>
    <property type="match status" value="1"/>
</dbReference>
<dbReference type="NCBIfam" id="NF045662">
    <property type="entry name" value="DVU0298_fam"/>
    <property type="match status" value="1"/>
</dbReference>
<sequence>MPLFISLQKPRCPFCDQEISPPREPQDLYTGDFEVGFCPCGAVFVHDATGHNIGAAMVEAMTVACGPHPQMAWDLIPGEDYQEALVEHYDHRLHRIIPTGEWEGRKIRGVLYFVRLREGLRSPGPSNTLKMPPSSPTSLPKRRRLSRHQLEELINSGQIEKLKALARASTAVLRSLQKVLYSPEATLRWKAVIALAEVAEDLCEIKVSAVGDLVKGLIWASADSAATNWGALEAAGEIISRRPDLFGQFIPNLVAFLKDDTNREAALWALGRIGRRHPTLVRSRAFLIIRALLEDPDPQIRGHALWALTQIGGPGLKASLKALLDDEASFNLFDGQSIHQLKIGQLAKEALETRKG</sequence>
<protein>
    <submittedName>
        <fullName evidence="1">HEAT repeat domain-containing protein</fullName>
    </submittedName>
</protein>
<dbReference type="RefSeq" id="WP_166032389.1">
    <property type="nucleotide sequence ID" value="NZ_CP048877.1"/>
</dbReference>
<dbReference type="Gene3D" id="1.25.10.10">
    <property type="entry name" value="Leucine-rich Repeat Variant"/>
    <property type="match status" value="1"/>
</dbReference>
<dbReference type="KEGG" id="tav:G4V39_07770"/>
<dbReference type="SMART" id="SM00567">
    <property type="entry name" value="EZ_HEAT"/>
    <property type="match status" value="2"/>
</dbReference>
<accession>A0A6G7PXC5</accession>
<name>A0A6G7PXC5_9BACT</name>
<dbReference type="InterPro" id="IPR011989">
    <property type="entry name" value="ARM-like"/>
</dbReference>
<keyword evidence="2" id="KW-1185">Reference proteome</keyword>
<dbReference type="Proteomes" id="UP000502179">
    <property type="component" value="Chromosome"/>
</dbReference>
<proteinExistence type="predicted"/>
<evidence type="ECO:0000313" key="2">
    <source>
        <dbReference type="Proteomes" id="UP000502179"/>
    </source>
</evidence>
<reference evidence="1 2" key="1">
    <citation type="submission" date="2020-02" db="EMBL/GenBank/DDBJ databases">
        <title>Genome analysis of Thermosulfuriphilus ammonigenes ST65T, an anaerobic thermophilic chemolithoautotrophic bacterium isolated from a deep-sea hydrothermal vent.</title>
        <authorList>
            <person name="Slobodkina G."/>
            <person name="Allioux M."/>
            <person name="Merkel A."/>
            <person name="Alain K."/>
            <person name="Jebbar M."/>
            <person name="Slobodkin A."/>
        </authorList>
    </citation>
    <scope>NUCLEOTIDE SEQUENCE [LARGE SCALE GENOMIC DNA]</scope>
    <source>
        <strain evidence="1 2">ST65</strain>
    </source>
</reference>
<organism evidence="1 2">
    <name type="scientific">Thermosulfuriphilus ammonigenes</name>
    <dbReference type="NCBI Taxonomy" id="1936021"/>
    <lineage>
        <taxon>Bacteria</taxon>
        <taxon>Pseudomonadati</taxon>
        <taxon>Thermodesulfobacteriota</taxon>
        <taxon>Thermodesulfobacteria</taxon>
        <taxon>Thermodesulfobacteriales</taxon>
        <taxon>Thermodesulfobacteriaceae</taxon>
        <taxon>Thermosulfuriphilus</taxon>
    </lineage>
</organism>
<dbReference type="InterPro" id="IPR016024">
    <property type="entry name" value="ARM-type_fold"/>
</dbReference>